<keyword evidence="2" id="KW-1185">Reference proteome</keyword>
<evidence type="ECO:0000313" key="2">
    <source>
        <dbReference type="Proteomes" id="UP001235939"/>
    </source>
</evidence>
<organism evidence="1 2">
    <name type="scientific">Cordylochernes scorpioides</name>
    <dbReference type="NCBI Taxonomy" id="51811"/>
    <lineage>
        <taxon>Eukaryota</taxon>
        <taxon>Metazoa</taxon>
        <taxon>Ecdysozoa</taxon>
        <taxon>Arthropoda</taxon>
        <taxon>Chelicerata</taxon>
        <taxon>Arachnida</taxon>
        <taxon>Pseudoscorpiones</taxon>
        <taxon>Cheliferoidea</taxon>
        <taxon>Chernetidae</taxon>
        <taxon>Cordylochernes</taxon>
    </lineage>
</organism>
<reference evidence="1 2" key="1">
    <citation type="submission" date="2022-01" db="EMBL/GenBank/DDBJ databases">
        <title>A chromosomal length assembly of Cordylochernes scorpioides.</title>
        <authorList>
            <person name="Zeh D."/>
            <person name="Zeh J."/>
        </authorList>
    </citation>
    <scope>NUCLEOTIDE SEQUENCE [LARGE SCALE GENOMIC DNA]</scope>
    <source>
        <strain evidence="1">IN4F17</strain>
        <tissue evidence="1">Whole Body</tissue>
    </source>
</reference>
<evidence type="ECO:0000313" key="1">
    <source>
        <dbReference type="EMBL" id="UYV66044.1"/>
    </source>
</evidence>
<accession>A0ABY6KB13</accession>
<dbReference type="Proteomes" id="UP001235939">
    <property type="component" value="Chromosome 03"/>
</dbReference>
<name>A0ABY6KB13_9ARAC</name>
<dbReference type="EMBL" id="CP092865">
    <property type="protein sequence ID" value="UYV66044.1"/>
    <property type="molecule type" value="Genomic_DNA"/>
</dbReference>
<gene>
    <name evidence="1" type="ORF">LAZ67_3006274</name>
</gene>
<proteinExistence type="predicted"/>
<sequence>MEYKRCSSCIPGLEALTGYYQPGQLNPGSLHHADEGQQPET</sequence>
<protein>
    <submittedName>
        <fullName evidence="1">Uncharacterized protein</fullName>
    </submittedName>
</protein>